<evidence type="ECO:0000313" key="3">
    <source>
        <dbReference type="EMBL" id="MCL7043352.1"/>
    </source>
</evidence>
<proteinExistence type="predicted"/>
<keyword evidence="1" id="KW-0677">Repeat</keyword>
<dbReference type="PANTHER" id="PTHR14027:SF2">
    <property type="entry name" value="RNA POLYMERASE-ASSOCIATED PROTEIN CTR9 HOMOLOG"/>
    <property type="match status" value="1"/>
</dbReference>
<organism evidence="3 4">
    <name type="scientific">Papaver nudicaule</name>
    <name type="common">Iceland poppy</name>
    <dbReference type="NCBI Taxonomy" id="74823"/>
    <lineage>
        <taxon>Eukaryota</taxon>
        <taxon>Viridiplantae</taxon>
        <taxon>Streptophyta</taxon>
        <taxon>Embryophyta</taxon>
        <taxon>Tracheophyta</taxon>
        <taxon>Spermatophyta</taxon>
        <taxon>Magnoliopsida</taxon>
        <taxon>Ranunculales</taxon>
        <taxon>Papaveraceae</taxon>
        <taxon>Papaveroideae</taxon>
        <taxon>Papaver</taxon>
    </lineage>
</organism>
<comment type="caution">
    <text evidence="3">The sequence shown here is derived from an EMBL/GenBank/DDBJ whole genome shotgun (WGS) entry which is preliminary data.</text>
</comment>
<evidence type="ECO:0000256" key="1">
    <source>
        <dbReference type="ARBA" id="ARBA00022737"/>
    </source>
</evidence>
<dbReference type="InterPro" id="IPR011990">
    <property type="entry name" value="TPR-like_helical_dom_sf"/>
</dbReference>
<reference evidence="3" key="1">
    <citation type="submission" date="2022-03" db="EMBL/GenBank/DDBJ databases">
        <title>A functionally conserved STORR gene fusion in Papaver species that diverged 16.8 million years ago.</title>
        <authorList>
            <person name="Catania T."/>
        </authorList>
    </citation>
    <scope>NUCLEOTIDE SEQUENCE</scope>
    <source>
        <strain evidence="3">S-191538</strain>
    </source>
</reference>
<evidence type="ECO:0000256" key="2">
    <source>
        <dbReference type="ARBA" id="ARBA00022803"/>
    </source>
</evidence>
<dbReference type="AlphaFoldDB" id="A0AA41VL95"/>
<sequence length="90" mass="10015">QLLLAKGDTEQASSTFKIALDGNPKNVPALLGQACVQFSLNRFTESLELYKRALQVYPNCPAAVRLGIGLCRYKLGQFEKARQAFQRVLQ</sequence>
<dbReference type="EMBL" id="JAJJMA010245668">
    <property type="protein sequence ID" value="MCL7043352.1"/>
    <property type="molecule type" value="Genomic_DNA"/>
</dbReference>
<dbReference type="InterPro" id="IPR031101">
    <property type="entry name" value="Ctr9"/>
</dbReference>
<keyword evidence="4" id="KW-1185">Reference proteome</keyword>
<dbReference type="GO" id="GO:0016593">
    <property type="term" value="C:Cdc73/Paf1 complex"/>
    <property type="evidence" value="ECO:0007669"/>
    <property type="project" value="TreeGrafter"/>
</dbReference>
<dbReference type="GO" id="GO:0000993">
    <property type="term" value="F:RNA polymerase II complex binding"/>
    <property type="evidence" value="ECO:0007669"/>
    <property type="project" value="TreeGrafter"/>
</dbReference>
<feature type="non-terminal residue" evidence="3">
    <location>
        <position position="1"/>
    </location>
</feature>
<dbReference type="SMART" id="SM00028">
    <property type="entry name" value="TPR"/>
    <property type="match status" value="2"/>
</dbReference>
<feature type="non-terminal residue" evidence="3">
    <location>
        <position position="90"/>
    </location>
</feature>
<dbReference type="InterPro" id="IPR019734">
    <property type="entry name" value="TPR_rpt"/>
</dbReference>
<dbReference type="Gene3D" id="1.25.40.10">
    <property type="entry name" value="Tetratricopeptide repeat domain"/>
    <property type="match status" value="1"/>
</dbReference>
<dbReference type="Pfam" id="PF13432">
    <property type="entry name" value="TPR_16"/>
    <property type="match status" value="1"/>
</dbReference>
<protein>
    <submittedName>
        <fullName evidence="3">Uncharacterized protein</fullName>
    </submittedName>
</protein>
<dbReference type="PROSITE" id="PS50293">
    <property type="entry name" value="TPR_REGION"/>
    <property type="match status" value="1"/>
</dbReference>
<dbReference type="GO" id="GO:0006368">
    <property type="term" value="P:transcription elongation by RNA polymerase II"/>
    <property type="evidence" value="ECO:0007669"/>
    <property type="project" value="TreeGrafter"/>
</dbReference>
<evidence type="ECO:0000313" key="4">
    <source>
        <dbReference type="Proteomes" id="UP001177140"/>
    </source>
</evidence>
<name>A0AA41VL95_PAPNU</name>
<dbReference type="GO" id="GO:0006355">
    <property type="term" value="P:regulation of DNA-templated transcription"/>
    <property type="evidence" value="ECO:0007669"/>
    <property type="project" value="InterPro"/>
</dbReference>
<dbReference type="Proteomes" id="UP001177140">
    <property type="component" value="Unassembled WGS sequence"/>
</dbReference>
<dbReference type="SUPFAM" id="SSF48452">
    <property type="entry name" value="TPR-like"/>
    <property type="match status" value="1"/>
</dbReference>
<gene>
    <name evidence="3" type="ORF">MKW94_000796</name>
</gene>
<keyword evidence="2" id="KW-0802">TPR repeat</keyword>
<accession>A0AA41VL95</accession>
<dbReference type="PANTHER" id="PTHR14027">
    <property type="entry name" value="RNA POLYMERASE-ASSOCIATED PROTEIN CTR9"/>
    <property type="match status" value="1"/>
</dbReference>